<evidence type="ECO:0000256" key="1">
    <source>
        <dbReference type="SAM" id="MobiDB-lite"/>
    </source>
</evidence>
<dbReference type="VEuPathDB" id="FungiDB:H257_05030"/>
<evidence type="ECO:0000313" key="2">
    <source>
        <dbReference type="EMBL" id="RHY24658.1"/>
    </source>
</evidence>
<accession>A0A397BV47</accession>
<organism evidence="2 3">
    <name type="scientific">Aphanomyces astaci</name>
    <name type="common">Crayfish plague agent</name>
    <dbReference type="NCBI Taxonomy" id="112090"/>
    <lineage>
        <taxon>Eukaryota</taxon>
        <taxon>Sar</taxon>
        <taxon>Stramenopiles</taxon>
        <taxon>Oomycota</taxon>
        <taxon>Saprolegniomycetes</taxon>
        <taxon>Saprolegniales</taxon>
        <taxon>Verrucalvaceae</taxon>
        <taxon>Aphanomyces</taxon>
    </lineage>
</organism>
<sequence length="238" mass="26295">MTNMLNAYQPLTMWDVVHPSYWYPLTSLEQSLMDLNALSNVDIPVQTYCIMEAIPPSTADEPDDFFRDLPVVAQGSPETKDVSTNADDKAQWFSYSYSSSSVADDKGCIVQSIRRRYEDASGRLKATHERRLPGKKVVTTWQKAGKDDEGKQDTICSEGTTKDEFDEEWKKTPFAKAKVQKTIGGEQTQEKICKPQEQPPLEGESKPAGEKVGEALKGAAAKVGEVLKDAAAKVTNLA</sequence>
<dbReference type="Proteomes" id="UP000265427">
    <property type="component" value="Unassembled WGS sequence"/>
</dbReference>
<dbReference type="AlphaFoldDB" id="A0A397BV47"/>
<evidence type="ECO:0000313" key="3">
    <source>
        <dbReference type="Proteomes" id="UP000265427"/>
    </source>
</evidence>
<name>A0A397BV47_APHAT</name>
<comment type="caution">
    <text evidence="2">The sequence shown here is derived from an EMBL/GenBank/DDBJ whole genome shotgun (WGS) entry which is preliminary data.</text>
</comment>
<gene>
    <name evidence="2" type="ORF">DYB36_013548</name>
</gene>
<protein>
    <submittedName>
        <fullName evidence="2">Uncharacterized protein</fullName>
    </submittedName>
</protein>
<dbReference type="EMBL" id="QUSZ01001800">
    <property type="protein sequence ID" value="RHY24658.1"/>
    <property type="molecule type" value="Genomic_DNA"/>
</dbReference>
<reference evidence="2 3" key="1">
    <citation type="submission" date="2018-08" db="EMBL/GenBank/DDBJ databases">
        <title>Aphanomyces genome sequencing and annotation.</title>
        <authorList>
            <person name="Minardi D."/>
            <person name="Oidtmann B."/>
            <person name="Van Der Giezen M."/>
            <person name="Studholme D.J."/>
        </authorList>
    </citation>
    <scope>NUCLEOTIDE SEQUENCE [LARGE SCALE GENOMIC DNA]</scope>
    <source>
        <strain evidence="2 3">Kv</strain>
    </source>
</reference>
<feature type="region of interest" description="Disordered" evidence="1">
    <location>
        <begin position="181"/>
        <end position="209"/>
    </location>
</feature>
<proteinExistence type="predicted"/>